<dbReference type="EMBL" id="CM056742">
    <property type="protein sequence ID" value="KAJ8675950.1"/>
    <property type="molecule type" value="Genomic_DNA"/>
</dbReference>
<accession>A0ACC2NXN1</accession>
<sequence length="195" mass="21788">MFWGNQEPRLIKFAILLYLSTSEISHALSVTPSSVYDLQKTKHWSEISAIPEKKLQSGSKNLGIDDNEYSSIVEISDQEASEEEVSGGITSSTSMNNFTMQTGVAASTTISPNELDLIGQLRKRDTPTPKLIDIKSFSIDESLSLRNPSHVKTSHQELNIMRIFPRQDLQYQAKSTEGSAHIMKVIRKKRSLTST</sequence>
<evidence type="ECO:0000313" key="2">
    <source>
        <dbReference type="Proteomes" id="UP001239111"/>
    </source>
</evidence>
<proteinExistence type="predicted"/>
<reference evidence="1" key="1">
    <citation type="submission" date="2023-04" db="EMBL/GenBank/DDBJ databases">
        <title>A chromosome-level genome assembly of the parasitoid wasp Eretmocerus hayati.</title>
        <authorList>
            <person name="Zhong Y."/>
            <person name="Liu S."/>
            <person name="Liu Y."/>
        </authorList>
    </citation>
    <scope>NUCLEOTIDE SEQUENCE</scope>
    <source>
        <strain evidence="1">ZJU_SS_LIU_2023</strain>
    </source>
</reference>
<protein>
    <submittedName>
        <fullName evidence="1">Uncharacterized protein</fullName>
    </submittedName>
</protein>
<organism evidence="1 2">
    <name type="scientific">Eretmocerus hayati</name>
    <dbReference type="NCBI Taxonomy" id="131215"/>
    <lineage>
        <taxon>Eukaryota</taxon>
        <taxon>Metazoa</taxon>
        <taxon>Ecdysozoa</taxon>
        <taxon>Arthropoda</taxon>
        <taxon>Hexapoda</taxon>
        <taxon>Insecta</taxon>
        <taxon>Pterygota</taxon>
        <taxon>Neoptera</taxon>
        <taxon>Endopterygota</taxon>
        <taxon>Hymenoptera</taxon>
        <taxon>Apocrita</taxon>
        <taxon>Proctotrupomorpha</taxon>
        <taxon>Chalcidoidea</taxon>
        <taxon>Aphelinidae</taxon>
        <taxon>Aphelininae</taxon>
        <taxon>Eretmocerus</taxon>
    </lineage>
</organism>
<evidence type="ECO:0000313" key="1">
    <source>
        <dbReference type="EMBL" id="KAJ8675950.1"/>
    </source>
</evidence>
<name>A0ACC2NXN1_9HYME</name>
<comment type="caution">
    <text evidence="1">The sequence shown here is derived from an EMBL/GenBank/DDBJ whole genome shotgun (WGS) entry which is preliminary data.</text>
</comment>
<gene>
    <name evidence="1" type="ORF">QAD02_011736</name>
</gene>
<keyword evidence="2" id="KW-1185">Reference proteome</keyword>
<dbReference type="Proteomes" id="UP001239111">
    <property type="component" value="Chromosome 2"/>
</dbReference>